<keyword evidence="1" id="KW-0812">Transmembrane</keyword>
<name>A0A0F4LRD6_9LACO</name>
<dbReference type="RefSeq" id="WP_046307469.1">
    <property type="nucleotide sequence ID" value="NZ_KQ034000.1"/>
</dbReference>
<keyword evidence="1" id="KW-1133">Transmembrane helix</keyword>
<evidence type="ECO:0000256" key="1">
    <source>
        <dbReference type="SAM" id="Phobius"/>
    </source>
</evidence>
<feature type="transmembrane region" description="Helical" evidence="1">
    <location>
        <begin position="267"/>
        <end position="285"/>
    </location>
</feature>
<dbReference type="AlphaFoldDB" id="A0A0F4LRD6"/>
<keyword evidence="1" id="KW-0472">Membrane</keyword>
<dbReference type="STRING" id="303541.JF72_10490"/>
<dbReference type="Proteomes" id="UP000033682">
    <property type="component" value="Unassembled WGS sequence"/>
</dbReference>
<feature type="transmembrane region" description="Helical" evidence="1">
    <location>
        <begin position="292"/>
        <end position="312"/>
    </location>
</feature>
<feature type="transmembrane region" description="Helical" evidence="1">
    <location>
        <begin position="164"/>
        <end position="182"/>
    </location>
</feature>
<keyword evidence="3" id="KW-1185">Reference proteome</keyword>
<dbReference type="HOGENOM" id="CLU_058398_0_0_9"/>
<accession>A0A0F4LRD6</accession>
<proteinExistence type="predicted"/>
<evidence type="ECO:0000313" key="2">
    <source>
        <dbReference type="EMBL" id="KJY60888.1"/>
    </source>
</evidence>
<reference evidence="2 3" key="1">
    <citation type="submission" date="2015-01" db="EMBL/GenBank/DDBJ databases">
        <title>Comparative genomics of the lactic acid bacteria isolated from the honey bee gut.</title>
        <authorList>
            <person name="Ellegaard K.M."/>
            <person name="Tamarit D."/>
            <person name="Javelind E."/>
            <person name="Olofsson T."/>
            <person name="Andersson S.G."/>
            <person name="Vasquez A."/>
        </authorList>
    </citation>
    <scope>NUCLEOTIDE SEQUENCE [LARGE SCALE GENOMIC DNA]</scope>
    <source>
        <strain evidence="2 3">Hma11</strain>
    </source>
</reference>
<feature type="transmembrane region" description="Helical" evidence="1">
    <location>
        <begin position="351"/>
        <end position="371"/>
    </location>
</feature>
<sequence length="382" mass="43290">MLFLFQFKKIAKQNLKSIVFSILLIALFIFLYLDLNILKNSSFIKNQNNSVVTAKSVVILDSNYPEGKEGELLIDKKWSQKDKQSGKRKDLIADKNNTKQWTEVRKGKRHRNNKLEISYQTTEKRNWLNRANNFLESLPDPKTPGKKNNALAGIQLFLALNSNYWLTFFILLIIFILAKFYTSSHQNCDDFVQVLPVGQIGKLLSNLGVGLLVICSTYLVIAFSFFASSILFFGRDSLNYPLIIHQTCDYKATVTTVPAAKLVPTTVTLQLLNILMLVIFVNLMVKLCHKLLTTILVSSAIIAFLVLATMLLSPVRQIAQWIPTTYLRSLKINTGSISYCLNNLSIDFEHGVLTLVISSLIMLGLTSIVDFRRESRIKKAKN</sequence>
<organism evidence="2 3">
    <name type="scientific">Lactobacillus apis</name>
    <dbReference type="NCBI Taxonomy" id="303541"/>
    <lineage>
        <taxon>Bacteria</taxon>
        <taxon>Bacillati</taxon>
        <taxon>Bacillota</taxon>
        <taxon>Bacilli</taxon>
        <taxon>Lactobacillales</taxon>
        <taxon>Lactobacillaceae</taxon>
        <taxon>Lactobacillus</taxon>
    </lineage>
</organism>
<evidence type="ECO:0008006" key="4">
    <source>
        <dbReference type="Google" id="ProtNLM"/>
    </source>
</evidence>
<comment type="caution">
    <text evidence="2">The sequence shown here is derived from an EMBL/GenBank/DDBJ whole genome shotgun (WGS) entry which is preliminary data.</text>
</comment>
<feature type="transmembrane region" description="Helical" evidence="1">
    <location>
        <begin position="15"/>
        <end position="33"/>
    </location>
</feature>
<protein>
    <recommendedName>
        <fullName evidence="4">ABC-2 family transporter protein</fullName>
    </recommendedName>
</protein>
<feature type="transmembrane region" description="Helical" evidence="1">
    <location>
        <begin position="203"/>
        <end position="233"/>
    </location>
</feature>
<gene>
    <name evidence="2" type="ORF">JF72_10490</name>
</gene>
<evidence type="ECO:0000313" key="3">
    <source>
        <dbReference type="Proteomes" id="UP000033682"/>
    </source>
</evidence>
<dbReference type="PATRIC" id="fig|303541.3.peg.1209"/>
<dbReference type="EMBL" id="JXLG01000006">
    <property type="protein sequence ID" value="KJY60888.1"/>
    <property type="molecule type" value="Genomic_DNA"/>
</dbReference>